<protein>
    <recommendedName>
        <fullName evidence="3">Pilus assembly protein</fullName>
    </recommendedName>
</protein>
<name>A0ABX0E075_9ACTN</name>
<evidence type="ECO:0008006" key="3">
    <source>
        <dbReference type="Google" id="ProtNLM"/>
    </source>
</evidence>
<keyword evidence="2" id="KW-1185">Reference proteome</keyword>
<evidence type="ECO:0000313" key="2">
    <source>
        <dbReference type="Proteomes" id="UP001518140"/>
    </source>
</evidence>
<reference evidence="1 2" key="1">
    <citation type="submission" date="2020-02" db="EMBL/GenBank/DDBJ databases">
        <title>Whole-genome analyses of novel actinobacteria.</title>
        <authorList>
            <person name="Sahin N."/>
            <person name="Tokatli A."/>
        </authorList>
    </citation>
    <scope>NUCLEOTIDE SEQUENCE [LARGE SCALE GENOMIC DNA]</scope>
    <source>
        <strain evidence="1 2">YC419</strain>
    </source>
</reference>
<sequence>MLTFLAALLVSYGIGSYREAARKDAAFQATRNDARRFADAVVAQDGTLPVDRQDVEAALASVERLGYGSLFAVDSAEGSTRVTIEFSRMYQRFVVLFGSAETMVDRCFTITFRSHPLTDQRACLVEQGS</sequence>
<evidence type="ECO:0000313" key="1">
    <source>
        <dbReference type="EMBL" id="NGO47605.1"/>
    </source>
</evidence>
<dbReference type="RefSeq" id="WP_165344118.1">
    <property type="nucleotide sequence ID" value="NZ_JAAKZX010000191.1"/>
</dbReference>
<proteinExistence type="predicted"/>
<dbReference type="EMBL" id="JAAKZX010000191">
    <property type="protein sequence ID" value="NGO47605.1"/>
    <property type="molecule type" value="Genomic_DNA"/>
</dbReference>
<comment type="caution">
    <text evidence="1">The sequence shown here is derived from an EMBL/GenBank/DDBJ whole genome shotgun (WGS) entry which is preliminary data.</text>
</comment>
<gene>
    <name evidence="1" type="ORF">G6048_37815</name>
</gene>
<dbReference type="Proteomes" id="UP001518140">
    <property type="component" value="Unassembled WGS sequence"/>
</dbReference>
<organism evidence="1 2">
    <name type="scientific">Streptomyces ureilyticus</name>
    <dbReference type="NCBI Taxonomy" id="1775131"/>
    <lineage>
        <taxon>Bacteria</taxon>
        <taxon>Bacillati</taxon>
        <taxon>Actinomycetota</taxon>
        <taxon>Actinomycetes</taxon>
        <taxon>Kitasatosporales</taxon>
        <taxon>Streptomycetaceae</taxon>
        <taxon>Streptomyces</taxon>
    </lineage>
</organism>
<accession>A0ABX0E075</accession>